<protein>
    <recommendedName>
        <fullName evidence="4">Endonuclease/exonuclease/phosphatase domain-containing protein</fullName>
    </recommendedName>
</protein>
<keyword evidence="1" id="KW-0732">Signal</keyword>
<evidence type="ECO:0000313" key="3">
    <source>
        <dbReference type="Proteomes" id="UP001164746"/>
    </source>
</evidence>
<organism evidence="2 3">
    <name type="scientific">Mya arenaria</name>
    <name type="common">Soft-shell clam</name>
    <dbReference type="NCBI Taxonomy" id="6604"/>
    <lineage>
        <taxon>Eukaryota</taxon>
        <taxon>Metazoa</taxon>
        <taxon>Spiralia</taxon>
        <taxon>Lophotrochozoa</taxon>
        <taxon>Mollusca</taxon>
        <taxon>Bivalvia</taxon>
        <taxon>Autobranchia</taxon>
        <taxon>Heteroconchia</taxon>
        <taxon>Euheterodonta</taxon>
        <taxon>Imparidentia</taxon>
        <taxon>Neoheterodontei</taxon>
        <taxon>Myida</taxon>
        <taxon>Myoidea</taxon>
        <taxon>Myidae</taxon>
        <taxon>Mya</taxon>
    </lineage>
</organism>
<feature type="chain" id="PRO_5045858568" description="Endonuclease/exonuclease/phosphatase domain-containing protein" evidence="1">
    <location>
        <begin position="22"/>
        <end position="322"/>
    </location>
</feature>
<dbReference type="EMBL" id="CP111026">
    <property type="protein sequence ID" value="WAR27434.1"/>
    <property type="molecule type" value="Genomic_DNA"/>
</dbReference>
<evidence type="ECO:0008006" key="4">
    <source>
        <dbReference type="Google" id="ProtNLM"/>
    </source>
</evidence>
<accession>A0ABY7G1P6</accession>
<name>A0ABY7G1P6_MYAAR</name>
<keyword evidence="3" id="KW-1185">Reference proteome</keyword>
<proteinExistence type="predicted"/>
<feature type="signal peptide" evidence="1">
    <location>
        <begin position="1"/>
        <end position="21"/>
    </location>
</feature>
<dbReference type="Proteomes" id="UP001164746">
    <property type="component" value="Chromosome 15"/>
</dbReference>
<reference evidence="2" key="1">
    <citation type="submission" date="2022-11" db="EMBL/GenBank/DDBJ databases">
        <title>Centuries of genome instability and evolution in soft-shell clam transmissible cancer (bioRxiv).</title>
        <authorList>
            <person name="Hart S.F.M."/>
            <person name="Yonemitsu M.A."/>
            <person name="Giersch R.M."/>
            <person name="Beal B.F."/>
            <person name="Arriagada G."/>
            <person name="Davis B.W."/>
            <person name="Ostrander E.A."/>
            <person name="Goff S.P."/>
            <person name="Metzger M.J."/>
        </authorList>
    </citation>
    <scope>NUCLEOTIDE SEQUENCE</scope>
    <source>
        <strain evidence="2">MELC-2E11</strain>
        <tissue evidence="2">Siphon/mantle</tissue>
    </source>
</reference>
<evidence type="ECO:0000256" key="1">
    <source>
        <dbReference type="SAM" id="SignalP"/>
    </source>
</evidence>
<feature type="non-terminal residue" evidence="2">
    <location>
        <position position="322"/>
    </location>
</feature>
<gene>
    <name evidence="2" type="ORF">MAR_013138</name>
</gene>
<sequence>MKTIFGFKLMNLFLILNVCLEQFTYLPRIESDIVDFRSEGFLVCMIGDFNARSGLLSDFISVDQHISDDIETEILLNKNNLDVLGFPSERYSEDYTYNNYGHRFIDLCKSLDVHIANGRLFKDAFIDVHNPVYITVGAAPLPVVEKISNDISDDANNVKPTWNPNSLNDFINCIDQESVEQLSLFIDRTQVDSPCTSDLIDDITMKTGKILTDAADKCKLFKVKKKQNIFKSKTKPWFDNECKAKQKEFYGSKQKYRRFHSHNNFVSLKNHSKAYKKVLNSKFKDYHDCIAQKFKNLRYSKPKEYWCLLHKFSGERKEVLNK</sequence>
<evidence type="ECO:0000313" key="2">
    <source>
        <dbReference type="EMBL" id="WAR27434.1"/>
    </source>
</evidence>